<organism evidence="2 3">
    <name type="scientific">Liparis tanakae</name>
    <name type="common">Tanaka's snailfish</name>
    <dbReference type="NCBI Taxonomy" id="230148"/>
    <lineage>
        <taxon>Eukaryota</taxon>
        <taxon>Metazoa</taxon>
        <taxon>Chordata</taxon>
        <taxon>Craniata</taxon>
        <taxon>Vertebrata</taxon>
        <taxon>Euteleostomi</taxon>
        <taxon>Actinopterygii</taxon>
        <taxon>Neopterygii</taxon>
        <taxon>Teleostei</taxon>
        <taxon>Neoteleostei</taxon>
        <taxon>Acanthomorphata</taxon>
        <taxon>Eupercaria</taxon>
        <taxon>Perciformes</taxon>
        <taxon>Cottioidei</taxon>
        <taxon>Cottales</taxon>
        <taxon>Liparidae</taxon>
        <taxon>Liparis</taxon>
    </lineage>
</organism>
<name>A0A4Z2GF22_9TELE</name>
<comment type="caution">
    <text evidence="2">The sequence shown here is derived from an EMBL/GenBank/DDBJ whole genome shotgun (WGS) entry which is preliminary data.</text>
</comment>
<keyword evidence="3" id="KW-1185">Reference proteome</keyword>
<reference evidence="2 3" key="1">
    <citation type="submission" date="2019-03" db="EMBL/GenBank/DDBJ databases">
        <title>First draft genome of Liparis tanakae, snailfish: a comprehensive survey of snailfish specific genes.</title>
        <authorList>
            <person name="Kim W."/>
            <person name="Song I."/>
            <person name="Jeong J.-H."/>
            <person name="Kim D."/>
            <person name="Kim S."/>
            <person name="Ryu S."/>
            <person name="Song J.Y."/>
            <person name="Lee S.K."/>
        </authorList>
    </citation>
    <scope>NUCLEOTIDE SEQUENCE [LARGE SCALE GENOMIC DNA]</scope>
    <source>
        <tissue evidence="2">Muscle</tissue>
    </source>
</reference>
<protein>
    <submittedName>
        <fullName evidence="2">Uncharacterized protein</fullName>
    </submittedName>
</protein>
<accession>A0A4Z2GF22</accession>
<feature type="compositionally biased region" description="Pro residues" evidence="1">
    <location>
        <begin position="52"/>
        <end position="62"/>
    </location>
</feature>
<feature type="region of interest" description="Disordered" evidence="1">
    <location>
        <begin position="39"/>
        <end position="64"/>
    </location>
</feature>
<gene>
    <name evidence="2" type="ORF">EYF80_037927</name>
</gene>
<dbReference type="AlphaFoldDB" id="A0A4Z2GF22"/>
<dbReference type="Proteomes" id="UP000314294">
    <property type="component" value="Unassembled WGS sequence"/>
</dbReference>
<sequence length="82" mass="8730">MLVVVLLGVAEERKRRTSFGVGRPLLHSDCFEATLAKRGVRTRPPANGRGAPLPPAIDPPLPDTRLITSALTGGPGEFAEEE</sequence>
<dbReference type="EMBL" id="SRLO01000568">
    <property type="protein sequence ID" value="TNN51831.1"/>
    <property type="molecule type" value="Genomic_DNA"/>
</dbReference>
<proteinExistence type="predicted"/>
<evidence type="ECO:0000256" key="1">
    <source>
        <dbReference type="SAM" id="MobiDB-lite"/>
    </source>
</evidence>
<evidence type="ECO:0000313" key="2">
    <source>
        <dbReference type="EMBL" id="TNN51831.1"/>
    </source>
</evidence>
<evidence type="ECO:0000313" key="3">
    <source>
        <dbReference type="Proteomes" id="UP000314294"/>
    </source>
</evidence>